<keyword evidence="1" id="KW-1133">Transmembrane helix</keyword>
<reference evidence="3" key="1">
    <citation type="journal article" date="2019" name="Int. J. Syst. Evol. Microbiol.">
        <title>The Global Catalogue of Microorganisms (GCM) 10K type strain sequencing project: providing services to taxonomists for standard genome sequencing and annotation.</title>
        <authorList>
            <consortium name="The Broad Institute Genomics Platform"/>
            <consortium name="The Broad Institute Genome Sequencing Center for Infectious Disease"/>
            <person name="Wu L."/>
            <person name="Ma J."/>
        </authorList>
    </citation>
    <scope>NUCLEOTIDE SEQUENCE [LARGE SCALE GENOMIC DNA]</scope>
    <source>
        <strain evidence="3">CGMCC 1.15342</strain>
    </source>
</reference>
<evidence type="ECO:0008006" key="4">
    <source>
        <dbReference type="Google" id="ProtNLM"/>
    </source>
</evidence>
<organism evidence="2 3">
    <name type="scientific">Parapedobacter defluvii</name>
    <dbReference type="NCBI Taxonomy" id="2045106"/>
    <lineage>
        <taxon>Bacteria</taxon>
        <taxon>Pseudomonadati</taxon>
        <taxon>Bacteroidota</taxon>
        <taxon>Sphingobacteriia</taxon>
        <taxon>Sphingobacteriales</taxon>
        <taxon>Sphingobacteriaceae</taxon>
        <taxon>Parapedobacter</taxon>
    </lineage>
</organism>
<feature type="transmembrane region" description="Helical" evidence="1">
    <location>
        <begin position="126"/>
        <end position="146"/>
    </location>
</feature>
<gene>
    <name evidence="2" type="ORF">GCM10011386_10090</name>
</gene>
<comment type="caution">
    <text evidence="2">The sequence shown here is derived from an EMBL/GenBank/DDBJ whole genome shotgun (WGS) entry which is preliminary data.</text>
</comment>
<name>A0ABQ1L896_9SPHI</name>
<dbReference type="EMBL" id="BMIK01000002">
    <property type="protein sequence ID" value="GGC20182.1"/>
    <property type="molecule type" value="Genomic_DNA"/>
</dbReference>
<feature type="transmembrane region" description="Helical" evidence="1">
    <location>
        <begin position="100"/>
        <end position="120"/>
    </location>
</feature>
<keyword evidence="3" id="KW-1185">Reference proteome</keyword>
<evidence type="ECO:0000313" key="3">
    <source>
        <dbReference type="Proteomes" id="UP000597338"/>
    </source>
</evidence>
<feature type="transmembrane region" description="Helical" evidence="1">
    <location>
        <begin position="68"/>
        <end position="88"/>
    </location>
</feature>
<sequence length="153" mass="17575">MDTKMENLLIFLKKQTTVFQFFILILFPFLIVSGDKLSLPLSFVLYIYLFQVIGDFQNPPQHFSWEYLLVEAASIIAILGFFFLFIYLFIKPRTKVGDRFAIGSVLALYPPFVWTVVSAIQHPKTTASVLDAIFFLLSIITLYGLVSRVKDYA</sequence>
<protein>
    <recommendedName>
        <fullName evidence="4">SPW repeat-containing protein</fullName>
    </recommendedName>
</protein>
<evidence type="ECO:0000313" key="2">
    <source>
        <dbReference type="EMBL" id="GGC20182.1"/>
    </source>
</evidence>
<keyword evidence="1" id="KW-0812">Transmembrane</keyword>
<proteinExistence type="predicted"/>
<feature type="transmembrane region" description="Helical" evidence="1">
    <location>
        <begin position="21"/>
        <end position="48"/>
    </location>
</feature>
<keyword evidence="1" id="KW-0472">Membrane</keyword>
<evidence type="ECO:0000256" key="1">
    <source>
        <dbReference type="SAM" id="Phobius"/>
    </source>
</evidence>
<accession>A0ABQ1L896</accession>
<dbReference type="Proteomes" id="UP000597338">
    <property type="component" value="Unassembled WGS sequence"/>
</dbReference>